<accession>A0A5K4FGJ0</accession>
<organism evidence="1 2">
    <name type="scientific">Schistosoma mansoni</name>
    <name type="common">Blood fluke</name>
    <dbReference type="NCBI Taxonomy" id="6183"/>
    <lineage>
        <taxon>Eukaryota</taxon>
        <taxon>Metazoa</taxon>
        <taxon>Spiralia</taxon>
        <taxon>Lophotrochozoa</taxon>
        <taxon>Platyhelminthes</taxon>
        <taxon>Trematoda</taxon>
        <taxon>Digenea</taxon>
        <taxon>Strigeidida</taxon>
        <taxon>Schistosomatoidea</taxon>
        <taxon>Schistosomatidae</taxon>
        <taxon>Schistosoma</taxon>
    </lineage>
</organism>
<evidence type="ECO:0000313" key="2">
    <source>
        <dbReference type="WBParaSite" id="Smp_346510.1"/>
    </source>
</evidence>
<reference evidence="1" key="1">
    <citation type="journal article" date="2012" name="PLoS Negl. Trop. Dis.">
        <title>A systematically improved high quality genome and transcriptome of the human blood fluke Schistosoma mansoni.</title>
        <authorList>
            <person name="Protasio A.V."/>
            <person name="Tsai I.J."/>
            <person name="Babbage A."/>
            <person name="Nichol S."/>
            <person name="Hunt M."/>
            <person name="Aslett M.A."/>
            <person name="De Silva N."/>
            <person name="Velarde G.S."/>
            <person name="Anderson T.J."/>
            <person name="Clark R.C."/>
            <person name="Davidson C."/>
            <person name="Dillon G.P."/>
            <person name="Holroyd N.E."/>
            <person name="LoVerde P.T."/>
            <person name="Lloyd C."/>
            <person name="McQuillan J."/>
            <person name="Oliveira G."/>
            <person name="Otto T.D."/>
            <person name="Parker-Manuel S.J."/>
            <person name="Quail M.A."/>
            <person name="Wilson R.A."/>
            <person name="Zerlotini A."/>
            <person name="Dunne D.W."/>
            <person name="Berriman M."/>
        </authorList>
    </citation>
    <scope>NUCLEOTIDE SEQUENCE [LARGE SCALE GENOMIC DNA]</scope>
    <source>
        <strain evidence="1">Puerto Rican</strain>
    </source>
</reference>
<dbReference type="Proteomes" id="UP000008854">
    <property type="component" value="Unassembled WGS sequence"/>
</dbReference>
<dbReference type="InParanoid" id="A0A5K4FGJ0"/>
<proteinExistence type="predicted"/>
<protein>
    <submittedName>
        <fullName evidence="2">Uncharacterized protein</fullName>
    </submittedName>
</protein>
<dbReference type="AlphaFoldDB" id="A0A5K4FGJ0"/>
<reference evidence="2" key="2">
    <citation type="submission" date="2019-11" db="UniProtKB">
        <authorList>
            <consortium name="WormBaseParasite"/>
        </authorList>
    </citation>
    <scope>IDENTIFICATION</scope>
    <source>
        <strain evidence="2">Puerto Rican</strain>
    </source>
</reference>
<sequence length="85" mass="10081">MTKLIHIPIKFDKYDNMYTEFEKLDFYLIHNLTLIIKDDICATIIDFKRPTDVEIQTKSGYRNVTDTCGIWIKNPSKGLRSRRPE</sequence>
<dbReference type="WBParaSite" id="Smp_346510.1">
    <property type="protein sequence ID" value="Smp_346510.1"/>
    <property type="gene ID" value="Smp_346510"/>
</dbReference>
<evidence type="ECO:0000313" key="1">
    <source>
        <dbReference type="Proteomes" id="UP000008854"/>
    </source>
</evidence>
<keyword evidence="1" id="KW-1185">Reference proteome</keyword>
<name>A0A5K4FGJ0_SCHMA</name>